<feature type="chain" id="PRO_5008593120" evidence="6">
    <location>
        <begin position="24"/>
        <end position="237"/>
    </location>
</feature>
<evidence type="ECO:0000313" key="10">
    <source>
        <dbReference type="Proteomes" id="UP000078504"/>
    </source>
</evidence>
<reference evidence="9 10" key="1">
    <citation type="submission" date="2016-04" db="EMBL/GenBank/DDBJ databases">
        <title>ATOL: Assembling a taxonomically balanced genome-scale reconstruction of the evolutionary history of the Enterobacteriaceae.</title>
        <authorList>
            <person name="Plunkett G.III."/>
            <person name="Neeno-Eckwall E.C."/>
            <person name="Glasner J.D."/>
            <person name="Perna N.T."/>
        </authorList>
    </citation>
    <scope>NUCLEOTIDE SEQUENCE [LARGE SCALE GENOMIC DNA]</scope>
    <source>
        <strain evidence="9 10">ATCC 51604</strain>
    </source>
</reference>
<evidence type="ECO:0000259" key="8">
    <source>
        <dbReference type="Pfam" id="PF02753"/>
    </source>
</evidence>
<dbReference type="GO" id="GO:0071555">
    <property type="term" value="P:cell wall organization"/>
    <property type="evidence" value="ECO:0007669"/>
    <property type="project" value="InterPro"/>
</dbReference>
<evidence type="ECO:0000256" key="4">
    <source>
        <dbReference type="ARBA" id="ARBA00022764"/>
    </source>
</evidence>
<evidence type="ECO:0000256" key="2">
    <source>
        <dbReference type="ARBA" id="ARBA00007399"/>
    </source>
</evidence>
<dbReference type="InterPro" id="IPR036316">
    <property type="entry name" value="Pili_assmbl_chap_C_dom_sf"/>
</dbReference>
<dbReference type="InterPro" id="IPR013783">
    <property type="entry name" value="Ig-like_fold"/>
</dbReference>
<evidence type="ECO:0000313" key="9">
    <source>
        <dbReference type="EMBL" id="OAT17134.1"/>
    </source>
</evidence>
<sequence>MNMFVKSTLAALLLSSFCLPAYSAVRPQLTRIVAYASDKETPVEIINESSESYMVQSWLEDVNGKDANIPLVLTPPVLRLDGQKQGKLRLVVLPAELTPDRESVYWLSIQEIPPKAKTEADNKVVIAIRSRLKVFVRPQGLNAKGAREAINSLTWTVEHDGTTTWLTANNPSAYYISFGKLMVNGSMLDDKYKMPAPKGSQRYAIPKAMTGKKATITYSAMSDYGGAGEDLKTEVQL</sequence>
<dbReference type="InterPro" id="IPR016148">
    <property type="entry name" value="Pili_assmbl_chaperone_C"/>
</dbReference>
<feature type="domain" description="Pili assembly chaperone C-terminal" evidence="8">
    <location>
        <begin position="169"/>
        <end position="227"/>
    </location>
</feature>
<evidence type="ECO:0000259" key="7">
    <source>
        <dbReference type="Pfam" id="PF00345"/>
    </source>
</evidence>
<dbReference type="Gene3D" id="2.60.40.10">
    <property type="entry name" value="Immunoglobulins"/>
    <property type="match status" value="2"/>
</dbReference>
<evidence type="ECO:0000256" key="5">
    <source>
        <dbReference type="ARBA" id="ARBA00023186"/>
    </source>
</evidence>
<gene>
    <name evidence="9" type="ORF">M977_04380</name>
</gene>
<feature type="domain" description="Pili assembly chaperone N-terminal" evidence="7">
    <location>
        <begin position="25"/>
        <end position="141"/>
    </location>
</feature>
<dbReference type="PATRIC" id="fig|1354253.4.peg.4496"/>
<dbReference type="RefSeq" id="WP_083962985.1">
    <property type="nucleotide sequence ID" value="NZ_LXEP01000044.1"/>
</dbReference>
<comment type="subcellular location">
    <subcellularLocation>
        <location evidence="1">Periplasm</location>
    </subcellularLocation>
</comment>
<organism evidence="9 10">
    <name type="scientific">Buttiauxella gaviniae ATCC 51604</name>
    <dbReference type="NCBI Taxonomy" id="1354253"/>
    <lineage>
        <taxon>Bacteria</taxon>
        <taxon>Pseudomonadati</taxon>
        <taxon>Pseudomonadota</taxon>
        <taxon>Gammaproteobacteria</taxon>
        <taxon>Enterobacterales</taxon>
        <taxon>Enterobacteriaceae</taxon>
        <taxon>Buttiauxella</taxon>
    </lineage>
</organism>
<evidence type="ECO:0000256" key="1">
    <source>
        <dbReference type="ARBA" id="ARBA00004418"/>
    </source>
</evidence>
<comment type="similarity">
    <text evidence="2">Belongs to the periplasmic pilus chaperone family.</text>
</comment>
<keyword evidence="5" id="KW-0143">Chaperone</keyword>
<dbReference type="Proteomes" id="UP000078504">
    <property type="component" value="Unassembled WGS sequence"/>
</dbReference>
<dbReference type="Pfam" id="PF02753">
    <property type="entry name" value="PapD_C"/>
    <property type="match status" value="1"/>
</dbReference>
<dbReference type="EMBL" id="LXEP01000044">
    <property type="protein sequence ID" value="OAT17134.1"/>
    <property type="molecule type" value="Genomic_DNA"/>
</dbReference>
<protein>
    <submittedName>
        <fullName evidence="9">Chaperone</fullName>
    </submittedName>
</protein>
<dbReference type="PANTHER" id="PTHR30251">
    <property type="entry name" value="PILUS ASSEMBLY CHAPERONE"/>
    <property type="match status" value="1"/>
</dbReference>
<dbReference type="AlphaFoldDB" id="A0A1B7HNC5"/>
<dbReference type="Pfam" id="PF00345">
    <property type="entry name" value="PapD_N"/>
    <property type="match status" value="1"/>
</dbReference>
<dbReference type="InterPro" id="IPR050643">
    <property type="entry name" value="Periplasmic_pilus_chap"/>
</dbReference>
<name>A0A1B7HNC5_9ENTR</name>
<dbReference type="GO" id="GO:0030288">
    <property type="term" value="C:outer membrane-bounded periplasmic space"/>
    <property type="evidence" value="ECO:0007669"/>
    <property type="project" value="InterPro"/>
</dbReference>
<dbReference type="SUPFAM" id="SSF49584">
    <property type="entry name" value="Periplasmic chaperone C-domain"/>
    <property type="match status" value="1"/>
</dbReference>
<evidence type="ECO:0000256" key="6">
    <source>
        <dbReference type="SAM" id="SignalP"/>
    </source>
</evidence>
<feature type="signal peptide" evidence="6">
    <location>
        <begin position="1"/>
        <end position="23"/>
    </location>
</feature>
<proteinExistence type="inferred from homology"/>
<accession>A0A1B7HNC5</accession>
<dbReference type="PANTHER" id="PTHR30251:SF4">
    <property type="entry name" value="SLR1668 PROTEIN"/>
    <property type="match status" value="1"/>
</dbReference>
<dbReference type="SUPFAM" id="SSF49354">
    <property type="entry name" value="PapD-like"/>
    <property type="match status" value="1"/>
</dbReference>
<dbReference type="PRINTS" id="PR00969">
    <property type="entry name" value="CHAPERONPILI"/>
</dbReference>
<keyword evidence="4" id="KW-0574">Periplasm</keyword>
<dbReference type="InterPro" id="IPR001829">
    <property type="entry name" value="Pili_assmbl_chaperone_bac"/>
</dbReference>
<comment type="caution">
    <text evidence="9">The sequence shown here is derived from an EMBL/GenBank/DDBJ whole genome shotgun (WGS) entry which is preliminary data.</text>
</comment>
<dbReference type="InterPro" id="IPR008962">
    <property type="entry name" value="PapD-like_sf"/>
</dbReference>
<keyword evidence="3 6" id="KW-0732">Signal</keyword>
<evidence type="ECO:0000256" key="3">
    <source>
        <dbReference type="ARBA" id="ARBA00022729"/>
    </source>
</evidence>
<dbReference type="InterPro" id="IPR016147">
    <property type="entry name" value="Pili_assmbl_chaperone_N"/>
</dbReference>